<protein>
    <submittedName>
        <fullName evidence="3">Uncharacterized protein</fullName>
    </submittedName>
</protein>
<gene>
    <name evidence="3" type="ORF">PIB30_044694</name>
</gene>
<keyword evidence="4" id="KW-1185">Reference proteome</keyword>
<keyword evidence="1" id="KW-0175">Coiled coil</keyword>
<name>A0ABU6SGW7_9FABA</name>
<evidence type="ECO:0000313" key="4">
    <source>
        <dbReference type="Proteomes" id="UP001341840"/>
    </source>
</evidence>
<feature type="region of interest" description="Disordered" evidence="2">
    <location>
        <begin position="1"/>
        <end position="29"/>
    </location>
</feature>
<sequence length="203" mass="22919">MREEIPSPPPSPKRKRVAIESSADPKRPRVLEGGSRDFCLLDRSFDVSSFIKCHLLRPRAQEILRDCDPIESDRWAEWAMVRAILNLQKVVLEEEKTEAEHAKVKAEGEEIKRLKTQESRLLSEVEKLRGMVTMERVRADLAEAFVGDLAEQCDELTEDAKGAIFATKGALKAQLAILVPDFDTSWIGFFKDIVDGKVIDPSD</sequence>
<dbReference type="Proteomes" id="UP001341840">
    <property type="component" value="Unassembled WGS sequence"/>
</dbReference>
<organism evidence="3 4">
    <name type="scientific">Stylosanthes scabra</name>
    <dbReference type="NCBI Taxonomy" id="79078"/>
    <lineage>
        <taxon>Eukaryota</taxon>
        <taxon>Viridiplantae</taxon>
        <taxon>Streptophyta</taxon>
        <taxon>Embryophyta</taxon>
        <taxon>Tracheophyta</taxon>
        <taxon>Spermatophyta</taxon>
        <taxon>Magnoliopsida</taxon>
        <taxon>eudicotyledons</taxon>
        <taxon>Gunneridae</taxon>
        <taxon>Pentapetalae</taxon>
        <taxon>rosids</taxon>
        <taxon>fabids</taxon>
        <taxon>Fabales</taxon>
        <taxon>Fabaceae</taxon>
        <taxon>Papilionoideae</taxon>
        <taxon>50 kb inversion clade</taxon>
        <taxon>dalbergioids sensu lato</taxon>
        <taxon>Dalbergieae</taxon>
        <taxon>Pterocarpus clade</taxon>
        <taxon>Stylosanthes</taxon>
    </lineage>
</organism>
<feature type="coiled-coil region" evidence="1">
    <location>
        <begin position="89"/>
        <end position="131"/>
    </location>
</feature>
<accession>A0ABU6SGW7</accession>
<evidence type="ECO:0000256" key="1">
    <source>
        <dbReference type="SAM" id="Coils"/>
    </source>
</evidence>
<reference evidence="3 4" key="1">
    <citation type="journal article" date="2023" name="Plants (Basel)">
        <title>Bridging the Gap: Combining Genomics and Transcriptomics Approaches to Understand Stylosanthes scabra, an Orphan Legume from the Brazilian Caatinga.</title>
        <authorList>
            <person name="Ferreira-Neto J.R.C."/>
            <person name="da Silva M.D."/>
            <person name="Binneck E."/>
            <person name="de Melo N.F."/>
            <person name="da Silva R.H."/>
            <person name="de Melo A.L.T.M."/>
            <person name="Pandolfi V."/>
            <person name="Bustamante F.O."/>
            <person name="Brasileiro-Vidal A.C."/>
            <person name="Benko-Iseppon A.M."/>
        </authorList>
    </citation>
    <scope>NUCLEOTIDE SEQUENCE [LARGE SCALE GENOMIC DNA]</scope>
    <source>
        <tissue evidence="3">Leaves</tissue>
    </source>
</reference>
<proteinExistence type="predicted"/>
<evidence type="ECO:0000256" key="2">
    <source>
        <dbReference type="SAM" id="MobiDB-lite"/>
    </source>
</evidence>
<feature type="compositionally biased region" description="Pro residues" evidence="2">
    <location>
        <begin position="1"/>
        <end position="11"/>
    </location>
</feature>
<comment type="caution">
    <text evidence="3">The sequence shown here is derived from an EMBL/GenBank/DDBJ whole genome shotgun (WGS) entry which is preliminary data.</text>
</comment>
<evidence type="ECO:0000313" key="3">
    <source>
        <dbReference type="EMBL" id="MED6135258.1"/>
    </source>
</evidence>
<dbReference type="EMBL" id="JASCZI010060683">
    <property type="protein sequence ID" value="MED6135258.1"/>
    <property type="molecule type" value="Genomic_DNA"/>
</dbReference>